<dbReference type="SMART" id="SM00267">
    <property type="entry name" value="GGDEF"/>
    <property type="match status" value="1"/>
</dbReference>
<dbReference type="InterPro" id="IPR001633">
    <property type="entry name" value="EAL_dom"/>
</dbReference>
<dbReference type="NCBIfam" id="TIGR00254">
    <property type="entry name" value="GGDEF"/>
    <property type="match status" value="1"/>
</dbReference>
<reference evidence="4" key="1">
    <citation type="journal article" date="2014" name="Int. J. Syst. Evol. Microbiol.">
        <title>Complete genome sequence of Corynebacterium casei LMG S-19264T (=DSM 44701T), isolated from a smear-ripened cheese.</title>
        <authorList>
            <consortium name="US DOE Joint Genome Institute (JGI-PGF)"/>
            <person name="Walter F."/>
            <person name="Albersmeier A."/>
            <person name="Kalinowski J."/>
            <person name="Ruckert C."/>
        </authorList>
    </citation>
    <scope>NUCLEOTIDE SEQUENCE</scope>
    <source>
        <strain evidence="4">CCM 7897</strain>
    </source>
</reference>
<dbReference type="EMBL" id="BMCT01000003">
    <property type="protein sequence ID" value="GGF64585.1"/>
    <property type="molecule type" value="Genomic_DNA"/>
</dbReference>
<feature type="domain" description="EAL" evidence="2">
    <location>
        <begin position="346"/>
        <end position="589"/>
    </location>
</feature>
<feature type="region of interest" description="Disordered" evidence="1">
    <location>
        <begin position="1"/>
        <end position="38"/>
    </location>
</feature>
<name>A0A917C0F6_9HYPH</name>
<feature type="compositionally biased region" description="Low complexity" evidence="1">
    <location>
        <begin position="17"/>
        <end position="31"/>
    </location>
</feature>
<reference evidence="4" key="2">
    <citation type="submission" date="2020-09" db="EMBL/GenBank/DDBJ databases">
        <authorList>
            <person name="Sun Q."/>
            <person name="Sedlacek I."/>
        </authorList>
    </citation>
    <scope>NUCLEOTIDE SEQUENCE</scope>
    <source>
        <strain evidence="4">CCM 7897</strain>
    </source>
</reference>
<accession>A0A917C0F6</accession>
<dbReference type="Gene3D" id="3.30.70.270">
    <property type="match status" value="1"/>
</dbReference>
<dbReference type="PANTHER" id="PTHR33121">
    <property type="entry name" value="CYCLIC DI-GMP PHOSPHODIESTERASE PDEF"/>
    <property type="match status" value="1"/>
</dbReference>
<evidence type="ECO:0000259" key="2">
    <source>
        <dbReference type="PROSITE" id="PS50883"/>
    </source>
</evidence>
<dbReference type="PANTHER" id="PTHR33121:SF79">
    <property type="entry name" value="CYCLIC DI-GMP PHOSPHODIESTERASE PDED-RELATED"/>
    <property type="match status" value="1"/>
</dbReference>
<dbReference type="InterPro" id="IPR043128">
    <property type="entry name" value="Rev_trsase/Diguanyl_cyclase"/>
</dbReference>
<evidence type="ECO:0000313" key="4">
    <source>
        <dbReference type="EMBL" id="GGF64585.1"/>
    </source>
</evidence>
<feature type="domain" description="GGDEF" evidence="3">
    <location>
        <begin position="202"/>
        <end position="335"/>
    </location>
</feature>
<dbReference type="Gene3D" id="3.20.20.450">
    <property type="entry name" value="EAL domain"/>
    <property type="match status" value="1"/>
</dbReference>
<dbReference type="InterPro" id="IPR000160">
    <property type="entry name" value="GGDEF_dom"/>
</dbReference>
<evidence type="ECO:0000313" key="5">
    <source>
        <dbReference type="Proteomes" id="UP000606044"/>
    </source>
</evidence>
<dbReference type="SUPFAM" id="SSF141868">
    <property type="entry name" value="EAL domain-like"/>
    <property type="match status" value="1"/>
</dbReference>
<proteinExistence type="predicted"/>
<gene>
    <name evidence="4" type="ORF">GCM10007301_25460</name>
</gene>
<organism evidence="4 5">
    <name type="scientific">Azorhizobium oxalatiphilum</name>
    <dbReference type="NCBI Taxonomy" id="980631"/>
    <lineage>
        <taxon>Bacteria</taxon>
        <taxon>Pseudomonadati</taxon>
        <taxon>Pseudomonadota</taxon>
        <taxon>Alphaproteobacteria</taxon>
        <taxon>Hyphomicrobiales</taxon>
        <taxon>Xanthobacteraceae</taxon>
        <taxon>Azorhizobium</taxon>
    </lineage>
</organism>
<sequence>MIGRRTEPQAAPHAHDGSASPAPAPSARQSHGSGLPAAAGQLDTLDSLLAALGSARCAVYSWDLRSDRMTWSPNAEALFGPQAMARMATGTGFLAISGAADAGSSHHGFKTQTGEPGSSDGTSYVSALRLSLSADGDVDWAIDQGRWFAGADGRPAVATGTVHILARQVGAMSGNTFDPLTGAPTRRHLSATLASLPQTEDARWAVMLLGLDDLGRINDRFGFEAADRVLVALAEHLRQQMKPGDLLVRFSGNKFAIVLMQVDDTGLVATGEALIESIRRTLLPIGDGQIPVSATIGAITAPTSPTHPDKIIARLQQAHELAKRRGRGRFFLDGRTDRDDVRRRINVQMADEIIQAIEHDQIAAAFQPVVHAGDRSLAFCEALARIAPDRQGHRYSGYRLVAAAEALGLMGSLDRRVLEKVVAAMEQDPGLNVSINVSATSVSDDAWMRQFQRLVTPEIGQRLILELTETIAVDHLPAARQFILKVRKAGCRIAMDDFGAGATSFRNLRKLDVDLVKIDGSFVRNMMQSEDDQTFVKALLMLARQLGIQTVAEWVQNETVAELLRDWGCDYLQGSLSGLARPLPEPQAS</sequence>
<dbReference type="AlphaFoldDB" id="A0A917C0F6"/>
<dbReference type="Pfam" id="PF00563">
    <property type="entry name" value="EAL"/>
    <property type="match status" value="1"/>
</dbReference>
<dbReference type="InterPro" id="IPR035919">
    <property type="entry name" value="EAL_sf"/>
</dbReference>
<dbReference type="PROSITE" id="PS50883">
    <property type="entry name" value="EAL"/>
    <property type="match status" value="1"/>
</dbReference>
<dbReference type="RefSeq" id="WP_188579062.1">
    <property type="nucleotide sequence ID" value="NZ_BMCT01000003.1"/>
</dbReference>
<dbReference type="InterPro" id="IPR029787">
    <property type="entry name" value="Nucleotide_cyclase"/>
</dbReference>
<dbReference type="Proteomes" id="UP000606044">
    <property type="component" value="Unassembled WGS sequence"/>
</dbReference>
<dbReference type="CDD" id="cd01949">
    <property type="entry name" value="GGDEF"/>
    <property type="match status" value="1"/>
</dbReference>
<dbReference type="SUPFAM" id="SSF55073">
    <property type="entry name" value="Nucleotide cyclase"/>
    <property type="match status" value="1"/>
</dbReference>
<evidence type="ECO:0000259" key="3">
    <source>
        <dbReference type="PROSITE" id="PS50887"/>
    </source>
</evidence>
<dbReference type="Gene3D" id="3.30.450.20">
    <property type="entry name" value="PAS domain"/>
    <property type="match status" value="1"/>
</dbReference>
<dbReference type="Pfam" id="PF00990">
    <property type="entry name" value="GGDEF"/>
    <property type="match status" value="1"/>
</dbReference>
<comment type="caution">
    <text evidence="4">The sequence shown here is derived from an EMBL/GenBank/DDBJ whole genome shotgun (WGS) entry which is preliminary data.</text>
</comment>
<dbReference type="SMART" id="SM00052">
    <property type="entry name" value="EAL"/>
    <property type="match status" value="1"/>
</dbReference>
<dbReference type="InterPro" id="IPR050706">
    <property type="entry name" value="Cyclic-di-GMP_PDE-like"/>
</dbReference>
<keyword evidence="5" id="KW-1185">Reference proteome</keyword>
<dbReference type="CDD" id="cd01948">
    <property type="entry name" value="EAL"/>
    <property type="match status" value="1"/>
</dbReference>
<dbReference type="PROSITE" id="PS50887">
    <property type="entry name" value="GGDEF"/>
    <property type="match status" value="1"/>
</dbReference>
<evidence type="ECO:0000256" key="1">
    <source>
        <dbReference type="SAM" id="MobiDB-lite"/>
    </source>
</evidence>
<protein>
    <submittedName>
        <fullName evidence="4">GGDEF-domain containing protein</fullName>
    </submittedName>
</protein>
<dbReference type="GO" id="GO:0071111">
    <property type="term" value="F:cyclic-guanylate-specific phosphodiesterase activity"/>
    <property type="evidence" value="ECO:0007669"/>
    <property type="project" value="InterPro"/>
</dbReference>